<evidence type="ECO:0000256" key="1">
    <source>
        <dbReference type="SAM" id="MobiDB-lite"/>
    </source>
</evidence>
<protein>
    <submittedName>
        <fullName evidence="3">Uncharacterized protein</fullName>
    </submittedName>
</protein>
<proteinExistence type="predicted"/>
<organism evidence="3 4">
    <name type="scientific">Penicillium nalgiovense</name>
    <dbReference type="NCBI Taxonomy" id="60175"/>
    <lineage>
        <taxon>Eukaryota</taxon>
        <taxon>Fungi</taxon>
        <taxon>Dikarya</taxon>
        <taxon>Ascomycota</taxon>
        <taxon>Pezizomycotina</taxon>
        <taxon>Eurotiomycetes</taxon>
        <taxon>Eurotiomycetidae</taxon>
        <taxon>Eurotiales</taxon>
        <taxon>Aspergillaceae</taxon>
        <taxon>Penicillium</taxon>
    </lineage>
</organism>
<evidence type="ECO:0000313" key="4">
    <source>
        <dbReference type="Proteomes" id="UP000191691"/>
    </source>
</evidence>
<dbReference type="Proteomes" id="UP000191691">
    <property type="component" value="Unassembled WGS sequence"/>
</dbReference>
<keyword evidence="4" id="KW-1185">Reference proteome</keyword>
<evidence type="ECO:0000313" key="3">
    <source>
        <dbReference type="EMBL" id="OQE73486.1"/>
    </source>
</evidence>
<dbReference type="EMBL" id="MOOB01000087">
    <property type="protein sequence ID" value="OQE73486.1"/>
    <property type="molecule type" value="Genomic_DNA"/>
</dbReference>
<comment type="caution">
    <text evidence="3">The sequence shown here is derived from an EMBL/GenBank/DDBJ whole genome shotgun (WGS) entry which is preliminary data.</text>
</comment>
<reference evidence="2" key="3">
    <citation type="submission" date="2021-07" db="EMBL/GenBank/DDBJ databases">
        <authorList>
            <person name="Branca A.L. A."/>
        </authorList>
    </citation>
    <scope>NUCLEOTIDE SEQUENCE</scope>
</reference>
<dbReference type="STRING" id="60175.A0A1V6XEG4"/>
<dbReference type="AlphaFoldDB" id="A0A1V6XEG4"/>
<name>A0A1V6XEG4_PENNA</name>
<feature type="compositionally biased region" description="Basic and acidic residues" evidence="1">
    <location>
        <begin position="1"/>
        <end position="12"/>
    </location>
</feature>
<evidence type="ECO:0000313" key="2">
    <source>
        <dbReference type="EMBL" id="CAG7943339.1"/>
    </source>
</evidence>
<sequence>MEDTTGEKEGARQHANKNNDPVKEETYNPLDVKGRKKEKPPGQRGDTAAENIHEYLYLLSQELRKMTEYACNTPSRNFDYLEWEYYISLIAGDNKPDILRAEAEDKQAQAVREWSWTDKKNPLLGEKSEVQWLLGELTEVLDRELSRASRGHKRKEEGDQMVAVRPDQHVGWCGRLADV</sequence>
<accession>A0A1V6XEG4</accession>
<reference evidence="3" key="1">
    <citation type="submission" date="2016-10" db="EMBL/GenBank/DDBJ databases">
        <title>Uncovering the secondary metabolism of Penicillium species provides insights into the evolution of 6-MSA pathways.</title>
        <authorList>
            <person name="Nielsen J.C."/>
            <person name="Nielsen J."/>
        </authorList>
    </citation>
    <scope>NUCLEOTIDE SEQUENCE [LARGE SCALE GENOMIC DNA]</scope>
    <source>
        <strain evidence="3">IBT 13039</strain>
    </source>
</reference>
<gene>
    <name evidence="3" type="ORF">PENNAL_c0087G02524</name>
    <name evidence="2" type="ORF">PNAL_LOCUS264</name>
</gene>
<reference evidence="4" key="2">
    <citation type="journal article" date="2017" name="Nat. Microbiol.">
        <title>Global analysis of biosynthetic gene clusters reveals vast potential of secondary metabolite production in Penicillium species.</title>
        <authorList>
            <person name="Nielsen J.C."/>
            <person name="Grijseels S."/>
            <person name="Prigent S."/>
            <person name="Ji B."/>
            <person name="Dainat J."/>
            <person name="Nielsen K.F."/>
            <person name="Frisvad J.C."/>
            <person name="Workman M."/>
            <person name="Nielsen J."/>
        </authorList>
    </citation>
    <scope>NUCLEOTIDE SEQUENCE [LARGE SCALE GENOMIC DNA]</scope>
    <source>
        <strain evidence="4">IBT 13039</strain>
    </source>
</reference>
<dbReference type="OrthoDB" id="5429740at2759"/>
<dbReference type="EMBL" id="CAJVNV010000008">
    <property type="protein sequence ID" value="CAG7943339.1"/>
    <property type="molecule type" value="Genomic_DNA"/>
</dbReference>
<dbReference type="Proteomes" id="UP001153461">
    <property type="component" value="Unassembled WGS sequence"/>
</dbReference>
<feature type="region of interest" description="Disordered" evidence="1">
    <location>
        <begin position="1"/>
        <end position="48"/>
    </location>
</feature>